<dbReference type="Bgee" id="ENSAMXG00000038149">
    <property type="expression patterns" value="Expressed in muscle tissue and 10 other cell types or tissues"/>
</dbReference>
<proteinExistence type="predicted"/>
<dbReference type="Proteomes" id="UP000018467">
    <property type="component" value="Unassembled WGS sequence"/>
</dbReference>
<accession>A0A3B1IYK9</accession>
<sequence length="59" mass="6693">LSFLFFLRQRSLALSPRLECSGVISAQLNLRLPGSQHSPALSFRVEAGESLEPRRRRLQ</sequence>
<reference evidence="1" key="4">
    <citation type="submission" date="2025-09" db="UniProtKB">
        <authorList>
            <consortium name="Ensembl"/>
        </authorList>
    </citation>
    <scope>IDENTIFICATION</scope>
</reference>
<reference evidence="1" key="3">
    <citation type="submission" date="2025-08" db="UniProtKB">
        <authorList>
            <consortium name="Ensembl"/>
        </authorList>
    </citation>
    <scope>IDENTIFICATION</scope>
</reference>
<reference evidence="2" key="2">
    <citation type="journal article" date="2014" name="Nat. Commun.">
        <title>The cavefish genome reveals candidate genes for eye loss.</title>
        <authorList>
            <person name="McGaugh S.E."/>
            <person name="Gross J.B."/>
            <person name="Aken B."/>
            <person name="Blin M."/>
            <person name="Borowsky R."/>
            <person name="Chalopin D."/>
            <person name="Hinaux H."/>
            <person name="Jeffery W.R."/>
            <person name="Keene A."/>
            <person name="Ma L."/>
            <person name="Minx P."/>
            <person name="Murphy D."/>
            <person name="O'Quin K.E."/>
            <person name="Retaux S."/>
            <person name="Rohner N."/>
            <person name="Searle S.M."/>
            <person name="Stahl B.A."/>
            <person name="Tabin C."/>
            <person name="Volff J.N."/>
            <person name="Yoshizawa M."/>
            <person name="Warren W.C."/>
        </authorList>
    </citation>
    <scope>NUCLEOTIDE SEQUENCE [LARGE SCALE GENOMIC DNA]</scope>
    <source>
        <strain evidence="2">female</strain>
    </source>
</reference>
<reference evidence="2" key="1">
    <citation type="submission" date="2013-03" db="EMBL/GenBank/DDBJ databases">
        <authorList>
            <person name="Jeffery W."/>
            <person name="Warren W."/>
            <person name="Wilson R.K."/>
        </authorList>
    </citation>
    <scope>NUCLEOTIDE SEQUENCE</scope>
    <source>
        <strain evidence="2">female</strain>
    </source>
</reference>
<dbReference type="GeneTree" id="ENSGT01030000236179"/>
<organism evidence="1 2">
    <name type="scientific">Astyanax mexicanus</name>
    <name type="common">Blind cave fish</name>
    <name type="synonym">Astyanax fasciatus mexicanus</name>
    <dbReference type="NCBI Taxonomy" id="7994"/>
    <lineage>
        <taxon>Eukaryota</taxon>
        <taxon>Metazoa</taxon>
        <taxon>Chordata</taxon>
        <taxon>Craniata</taxon>
        <taxon>Vertebrata</taxon>
        <taxon>Euteleostomi</taxon>
        <taxon>Actinopterygii</taxon>
        <taxon>Neopterygii</taxon>
        <taxon>Teleostei</taxon>
        <taxon>Ostariophysi</taxon>
        <taxon>Characiformes</taxon>
        <taxon>Characoidei</taxon>
        <taxon>Acestrorhamphidae</taxon>
        <taxon>Acestrorhamphinae</taxon>
        <taxon>Astyanax</taxon>
    </lineage>
</organism>
<dbReference type="AlphaFoldDB" id="A0A3B1IYK9"/>
<protein>
    <submittedName>
        <fullName evidence="1">Uncharacterized protein</fullName>
    </submittedName>
</protein>
<dbReference type="Ensembl" id="ENSAMXT00000038977.1">
    <property type="protein sequence ID" value="ENSAMXP00000034214.1"/>
    <property type="gene ID" value="ENSAMXG00000038149.1"/>
</dbReference>
<dbReference type="PANTHER" id="PTHR12138">
    <property type="entry name" value="PRIMATE-EXPANDED PROTEIN FAMILY"/>
    <property type="match status" value="1"/>
</dbReference>
<name>A0A3B1IYK9_ASTMX</name>
<evidence type="ECO:0000313" key="1">
    <source>
        <dbReference type="Ensembl" id="ENSAMXP00000034214.1"/>
    </source>
</evidence>
<keyword evidence="2" id="KW-1185">Reference proteome</keyword>
<dbReference type="PANTHER" id="PTHR12138:SF75">
    <property type="entry name" value="SECRETED PROTEIN"/>
    <property type="match status" value="1"/>
</dbReference>
<dbReference type="InParanoid" id="A0A3B1IYK9"/>
<evidence type="ECO:0000313" key="2">
    <source>
        <dbReference type="Proteomes" id="UP000018467"/>
    </source>
</evidence>